<proteinExistence type="predicted"/>
<protein>
    <submittedName>
        <fullName evidence="1">Uncharacterized protein</fullName>
    </submittedName>
</protein>
<organism evidence="1">
    <name type="scientific">gut metagenome</name>
    <dbReference type="NCBI Taxonomy" id="749906"/>
    <lineage>
        <taxon>unclassified sequences</taxon>
        <taxon>metagenomes</taxon>
        <taxon>organismal metagenomes</taxon>
    </lineage>
</organism>
<accession>J9GTA0</accession>
<sequence length="180" mass="19756">MKKVSLFCLLLLCTIGVMAQRVVYDQTNATGVRTVVCEGMNLGAYDGVSVYVALAGLQYKSTVRYSLVVTIGADHEVSVPAGSRCVLTLDNGKLLELPTVGGGAAVLQQVDVVMDEAYANYRRFAYYNFRTKDLKKLLKNGLAQVDFPLQPNSYVVSFPQNELGQQLAASYTFLKSFFDK</sequence>
<name>J9GTA0_9ZZZZ</name>
<evidence type="ECO:0000313" key="1">
    <source>
        <dbReference type="EMBL" id="EJX11289.1"/>
    </source>
</evidence>
<gene>
    <name evidence="1" type="ORF">EVA_00038</name>
</gene>
<reference evidence="1" key="1">
    <citation type="journal article" date="2012" name="PLoS ONE">
        <title>Gene sets for utilization of primary and secondary nutrition supplies in the distal gut of endangered iberian lynx.</title>
        <authorList>
            <person name="Alcaide M."/>
            <person name="Messina E."/>
            <person name="Richter M."/>
            <person name="Bargiela R."/>
            <person name="Peplies J."/>
            <person name="Huws S.A."/>
            <person name="Newbold C.J."/>
            <person name="Golyshin P.N."/>
            <person name="Simon M.A."/>
            <person name="Lopez G."/>
            <person name="Yakimov M.M."/>
            <person name="Ferrer M."/>
        </authorList>
    </citation>
    <scope>NUCLEOTIDE SEQUENCE</scope>
</reference>
<dbReference type="EMBL" id="AMCI01000001">
    <property type="protein sequence ID" value="EJX11289.1"/>
    <property type="molecule type" value="Genomic_DNA"/>
</dbReference>
<comment type="caution">
    <text evidence="1">The sequence shown here is derived from an EMBL/GenBank/DDBJ whole genome shotgun (WGS) entry which is preliminary data.</text>
</comment>
<dbReference type="AlphaFoldDB" id="J9GTA0"/>